<dbReference type="SUPFAM" id="SSF53187">
    <property type="entry name" value="Zn-dependent exopeptidases"/>
    <property type="match status" value="1"/>
</dbReference>
<evidence type="ECO:0000313" key="4">
    <source>
        <dbReference type="EMBL" id="SFN10311.1"/>
    </source>
</evidence>
<dbReference type="InterPro" id="IPR017439">
    <property type="entry name" value="Amidohydrolase"/>
</dbReference>
<dbReference type="EMBL" id="FOUZ01000006">
    <property type="protein sequence ID" value="SFN10311.1"/>
    <property type="molecule type" value="Genomic_DNA"/>
</dbReference>
<evidence type="ECO:0000313" key="5">
    <source>
        <dbReference type="Proteomes" id="UP000199149"/>
    </source>
</evidence>
<feature type="binding site" evidence="2">
    <location>
        <position position="132"/>
    </location>
    <ligand>
        <name>Mn(2+)</name>
        <dbReference type="ChEBI" id="CHEBI:29035"/>
        <label>2</label>
    </ligand>
</feature>
<dbReference type="NCBIfam" id="TIGR01891">
    <property type="entry name" value="amidohydrolases"/>
    <property type="match status" value="1"/>
</dbReference>
<keyword evidence="1 4" id="KW-0378">Hydrolase</keyword>
<organism evidence="4 5">
    <name type="scientific">Algoriella xinjiangensis</name>
    <dbReference type="NCBI Taxonomy" id="684065"/>
    <lineage>
        <taxon>Bacteria</taxon>
        <taxon>Pseudomonadati</taxon>
        <taxon>Bacteroidota</taxon>
        <taxon>Flavobacteriia</taxon>
        <taxon>Flavobacteriales</taxon>
        <taxon>Weeksellaceae</taxon>
        <taxon>Algoriella</taxon>
    </lineage>
</organism>
<dbReference type="InterPro" id="IPR036264">
    <property type="entry name" value="Bact_exopeptidase_dim_dom"/>
</dbReference>
<reference evidence="5" key="1">
    <citation type="submission" date="2016-10" db="EMBL/GenBank/DDBJ databases">
        <authorList>
            <person name="Varghese N."/>
            <person name="Submissions S."/>
        </authorList>
    </citation>
    <scope>NUCLEOTIDE SEQUENCE [LARGE SCALE GENOMIC DNA]</scope>
    <source>
        <strain evidence="5">XJ109</strain>
    </source>
</reference>
<dbReference type="OrthoDB" id="9776731at2"/>
<gene>
    <name evidence="4" type="ORF">SAMN05421738_106207</name>
</gene>
<feature type="binding site" evidence="2">
    <location>
        <position position="97"/>
    </location>
    <ligand>
        <name>Mn(2+)</name>
        <dbReference type="ChEBI" id="CHEBI:29035"/>
        <label>2</label>
    </ligand>
</feature>
<dbReference type="STRING" id="684065.SAMN05421738_106207"/>
<dbReference type="PANTHER" id="PTHR11014:SF169">
    <property type="entry name" value="CLAN MH, FAMILY M20, PEPTIDASE T-LIKE METALLOPEPTIDASE"/>
    <property type="match status" value="1"/>
</dbReference>
<keyword evidence="5" id="KW-1185">Reference proteome</keyword>
<dbReference type="Proteomes" id="UP000199149">
    <property type="component" value="Unassembled WGS sequence"/>
</dbReference>
<keyword evidence="2" id="KW-0464">Manganese</keyword>
<dbReference type="Gene3D" id="3.40.630.10">
    <property type="entry name" value="Zn peptidases"/>
    <property type="match status" value="1"/>
</dbReference>
<comment type="cofactor">
    <cofactor evidence="2">
        <name>Mn(2+)</name>
        <dbReference type="ChEBI" id="CHEBI:29035"/>
    </cofactor>
    <text evidence="2">The Mn(2+) ion enhances activity.</text>
</comment>
<feature type="binding site" evidence="2">
    <location>
        <position position="99"/>
    </location>
    <ligand>
        <name>Mn(2+)</name>
        <dbReference type="ChEBI" id="CHEBI:29035"/>
        <label>2</label>
    </ligand>
</feature>
<protein>
    <submittedName>
        <fullName evidence="4">Amidohydrolase</fullName>
    </submittedName>
</protein>
<feature type="binding site" evidence="2">
    <location>
        <position position="158"/>
    </location>
    <ligand>
        <name>Mn(2+)</name>
        <dbReference type="ChEBI" id="CHEBI:29035"/>
        <label>2</label>
    </ligand>
</feature>
<proteinExistence type="predicted"/>
<dbReference type="Pfam" id="PF07687">
    <property type="entry name" value="M20_dimer"/>
    <property type="match status" value="1"/>
</dbReference>
<feature type="binding site" evidence="2">
    <location>
        <position position="353"/>
    </location>
    <ligand>
        <name>Mn(2+)</name>
        <dbReference type="ChEBI" id="CHEBI:29035"/>
        <label>2</label>
    </ligand>
</feature>
<dbReference type="AlphaFoldDB" id="A0A1I4W9D1"/>
<sequence>MRDINFEKLVGLRKELHQYPELSGYEIETSKRIIQFLKLNNPTKIIDSIGGSGLAAIYDFGESGKTITIRCELDALPIQEINQFSHRSTTNGVSHKCGHDGHMAILSGVSSWLKNQKFQKGKVVLLFQPAEENGEGAYKVLNNQRFIELKIDYFFSLHNLPKEPMHSIVMNDAGFSAEVQSFSILLNGKESHAAEPENGINPAMAMAKIINELSATEIADTSRNDFTIMTPVHFLMGQKSYGISPALAELHYTLRTWTNAKMIELQQKIEDVVAAVSKDYDLEYKINWFEYFPATVNYPETNEYVYEAIKQNDFQLVNKSNPMKFGEDFGWYSKTYKTTMFGLGAGLDTSALHNADYDFPDEIIETGVKMFTSIISGILK</sequence>
<dbReference type="Pfam" id="PF01546">
    <property type="entry name" value="Peptidase_M20"/>
    <property type="match status" value="1"/>
</dbReference>
<dbReference type="PANTHER" id="PTHR11014">
    <property type="entry name" value="PEPTIDASE M20 FAMILY MEMBER"/>
    <property type="match status" value="1"/>
</dbReference>
<feature type="domain" description="Peptidase M20 dimerisation" evidence="3">
    <location>
        <begin position="184"/>
        <end position="280"/>
    </location>
</feature>
<dbReference type="SUPFAM" id="SSF55031">
    <property type="entry name" value="Bacterial exopeptidase dimerisation domain"/>
    <property type="match status" value="1"/>
</dbReference>
<accession>A0A1I4W9D1</accession>
<evidence type="ECO:0000259" key="3">
    <source>
        <dbReference type="Pfam" id="PF07687"/>
    </source>
</evidence>
<dbReference type="GO" id="GO:0016787">
    <property type="term" value="F:hydrolase activity"/>
    <property type="evidence" value="ECO:0007669"/>
    <property type="project" value="UniProtKB-KW"/>
</dbReference>
<dbReference type="InterPro" id="IPR011650">
    <property type="entry name" value="Peptidase_M20_dimer"/>
</dbReference>
<dbReference type="PIRSF" id="PIRSF005962">
    <property type="entry name" value="Pept_M20D_amidohydro"/>
    <property type="match status" value="1"/>
</dbReference>
<dbReference type="InterPro" id="IPR002933">
    <property type="entry name" value="Peptidase_M20"/>
</dbReference>
<name>A0A1I4W9D1_9FLAO</name>
<keyword evidence="2" id="KW-0479">Metal-binding</keyword>
<evidence type="ECO:0000256" key="1">
    <source>
        <dbReference type="ARBA" id="ARBA00022801"/>
    </source>
</evidence>
<dbReference type="Gene3D" id="3.30.70.360">
    <property type="match status" value="1"/>
</dbReference>
<dbReference type="GO" id="GO:0046872">
    <property type="term" value="F:metal ion binding"/>
    <property type="evidence" value="ECO:0007669"/>
    <property type="project" value="UniProtKB-KW"/>
</dbReference>
<dbReference type="RefSeq" id="WP_092908055.1">
    <property type="nucleotide sequence ID" value="NZ_FOUZ01000006.1"/>
</dbReference>
<evidence type="ECO:0000256" key="2">
    <source>
        <dbReference type="PIRSR" id="PIRSR005962-1"/>
    </source>
</evidence>